<dbReference type="OrthoDB" id="264824at2"/>
<dbReference type="NCBIfam" id="NF038123">
    <property type="entry name" value="NF038123_dom"/>
    <property type="match status" value="1"/>
</dbReference>
<gene>
    <name evidence="4" type="ORF">A3196_11305</name>
</gene>
<dbReference type="InterPro" id="IPR009465">
    <property type="entry name" value="Spondin_N"/>
</dbReference>
<dbReference type="STRING" id="1818881.A3196_11305"/>
<dbReference type="RefSeq" id="WP_069005067.1">
    <property type="nucleotide sequence ID" value="NZ_LVJW01000003.1"/>
</dbReference>
<proteinExistence type="predicted"/>
<evidence type="ECO:0000313" key="4">
    <source>
        <dbReference type="EMBL" id="ODB97295.1"/>
    </source>
</evidence>
<evidence type="ECO:0000256" key="1">
    <source>
        <dbReference type="SAM" id="MobiDB-lite"/>
    </source>
</evidence>
<dbReference type="PROSITE" id="PS51020">
    <property type="entry name" value="SPONDIN"/>
    <property type="match status" value="1"/>
</dbReference>
<dbReference type="Gene3D" id="2.60.40.2130">
    <property type="entry name" value="F-spondin domain"/>
    <property type="match status" value="1"/>
</dbReference>
<dbReference type="Pfam" id="PF06468">
    <property type="entry name" value="Spond_N"/>
    <property type="match status" value="1"/>
</dbReference>
<dbReference type="AlphaFoldDB" id="A0A1E2URV6"/>
<evidence type="ECO:0000313" key="5">
    <source>
        <dbReference type="Proteomes" id="UP000094849"/>
    </source>
</evidence>
<feature type="signal peptide" evidence="2">
    <location>
        <begin position="1"/>
        <end position="22"/>
    </location>
</feature>
<evidence type="ECO:0000259" key="3">
    <source>
        <dbReference type="PROSITE" id="PS51020"/>
    </source>
</evidence>
<name>A0A1E2URV6_9GAMM</name>
<accession>A0A1E2URV6</accession>
<keyword evidence="2" id="KW-0732">Signal</keyword>
<protein>
    <recommendedName>
        <fullName evidence="3">Spondin domain-containing protein</fullName>
    </recommendedName>
</protein>
<keyword evidence="5" id="KW-1185">Reference proteome</keyword>
<dbReference type="EMBL" id="LVJZ01000003">
    <property type="protein sequence ID" value="ODB97295.1"/>
    <property type="molecule type" value="Genomic_DNA"/>
</dbReference>
<evidence type="ECO:0000256" key="2">
    <source>
        <dbReference type="SAM" id="SignalP"/>
    </source>
</evidence>
<feature type="domain" description="Spondin" evidence="3">
    <location>
        <begin position="2"/>
        <end position="192"/>
    </location>
</feature>
<reference evidence="4 5" key="1">
    <citation type="submission" date="2016-03" db="EMBL/GenBank/DDBJ databases">
        <title>Chemosynthetic sulphur-oxidizing symbionts of marine invertebrate animals are capable of nitrogen fixation.</title>
        <authorList>
            <person name="Petersen J.M."/>
            <person name="Kemper A."/>
            <person name="Gruber-Vodicka H."/>
            <person name="Cardini U."/>
            <person name="Geest Mvander."/>
            <person name="Kleiner M."/>
            <person name="Bulgheresi S."/>
            <person name="Fussmann M."/>
            <person name="Herbold C."/>
            <person name="Seah B.K.B."/>
            <person name="Antony C.Paul."/>
            <person name="Liu D."/>
            <person name="Belitz A."/>
            <person name="Weber M."/>
        </authorList>
    </citation>
    <scope>NUCLEOTIDE SEQUENCE [LARGE SCALE GENOMIC DNA]</scope>
    <source>
        <strain evidence="4">G_D</strain>
    </source>
</reference>
<feature type="chain" id="PRO_5009119159" description="Spondin domain-containing protein" evidence="2">
    <location>
        <begin position="23"/>
        <end position="239"/>
    </location>
</feature>
<feature type="region of interest" description="Disordered" evidence="1">
    <location>
        <begin position="166"/>
        <end position="214"/>
    </location>
</feature>
<dbReference type="InterPro" id="IPR038678">
    <property type="entry name" value="Spondin_N_sf"/>
</dbReference>
<organism evidence="4 5">
    <name type="scientific">Candidatus Thiodiazotropha endoloripes</name>
    <dbReference type="NCBI Taxonomy" id="1818881"/>
    <lineage>
        <taxon>Bacteria</taxon>
        <taxon>Pseudomonadati</taxon>
        <taxon>Pseudomonadota</taxon>
        <taxon>Gammaproteobacteria</taxon>
        <taxon>Chromatiales</taxon>
        <taxon>Sedimenticolaceae</taxon>
        <taxon>Candidatus Thiodiazotropha</taxon>
    </lineage>
</organism>
<dbReference type="Proteomes" id="UP000094849">
    <property type="component" value="Unassembled WGS sequence"/>
</dbReference>
<sequence length="239" mass="25042">MKKTLTSLLVSASMLYGTTTLADDRTLSVEITNLTNAIYFTPLLVAKHDRHADLFELSEAASANLQAMAEGGDTSGLIADLEASGNDYVDNPAGGLLAPGASASADFYEFGKKKRFLSIVAMLLPTNDGFVGLDSMRIPKRKGTYTYYLHAYDAGTEANDEIINGGGAPNTPGIPADPGGNAGSGAVATAGPDHNPTVHIHRGNIGDNDPFGGHSDLDARVHSWDGPVAKVVVRVRDDD</sequence>
<comment type="caution">
    <text evidence="4">The sequence shown here is derived from an EMBL/GenBank/DDBJ whole genome shotgun (WGS) entry which is preliminary data.</text>
</comment>